<name>I0YU02_COCSC</name>
<dbReference type="OrthoDB" id="539193at2759"/>
<evidence type="ECO:0000256" key="5">
    <source>
        <dbReference type="SAM" id="Phobius"/>
    </source>
</evidence>
<proteinExistence type="predicted"/>
<feature type="transmembrane region" description="Helical" evidence="5">
    <location>
        <begin position="105"/>
        <end position="128"/>
    </location>
</feature>
<dbReference type="RefSeq" id="XP_005646415.1">
    <property type="nucleotide sequence ID" value="XM_005646358.1"/>
</dbReference>
<keyword evidence="8" id="KW-1185">Reference proteome</keyword>
<dbReference type="KEGG" id="csl:COCSUDRAFT_56320"/>
<accession>I0YU02</accession>
<comment type="caution">
    <text evidence="7">The sequence shown here is derived from an EMBL/GenBank/DDBJ whole genome shotgun (WGS) entry which is preliminary data.</text>
</comment>
<organism evidence="7 8">
    <name type="scientific">Coccomyxa subellipsoidea (strain C-169)</name>
    <name type="common">Green microalga</name>
    <dbReference type="NCBI Taxonomy" id="574566"/>
    <lineage>
        <taxon>Eukaryota</taxon>
        <taxon>Viridiplantae</taxon>
        <taxon>Chlorophyta</taxon>
        <taxon>core chlorophytes</taxon>
        <taxon>Trebouxiophyceae</taxon>
        <taxon>Trebouxiophyceae incertae sedis</taxon>
        <taxon>Coccomyxaceae</taxon>
        <taxon>Coccomyxa</taxon>
        <taxon>Coccomyxa subellipsoidea</taxon>
    </lineage>
</organism>
<evidence type="ECO:0000256" key="2">
    <source>
        <dbReference type="ARBA" id="ARBA00022692"/>
    </source>
</evidence>
<dbReference type="Pfam" id="PF06803">
    <property type="entry name" value="DUF1232"/>
    <property type="match status" value="1"/>
</dbReference>
<evidence type="ECO:0000256" key="4">
    <source>
        <dbReference type="ARBA" id="ARBA00023136"/>
    </source>
</evidence>
<evidence type="ECO:0000256" key="1">
    <source>
        <dbReference type="ARBA" id="ARBA00004127"/>
    </source>
</evidence>
<dbReference type="Proteomes" id="UP000007264">
    <property type="component" value="Unassembled WGS sequence"/>
</dbReference>
<sequence length="194" mass="21455">MAVVSAVFCPGATHRPLTRATLRQLRRAVQDPDCGWAPRLLAVIVVAYAVSPIDLIPDFIPILGILDDLILLPGLIWLAIHLIPEDVWQHALQRAEDEPLLLAQNWVAAVAIFVMWDALLLFAVYMAVVHFGTPFWRQRWYVWVSVAAAVLIAAEAGWSAYQLRAERRAAEAREQAQGNVSASLLANESADSIV</sequence>
<dbReference type="EMBL" id="AGSI01000011">
    <property type="protein sequence ID" value="EIE21871.1"/>
    <property type="molecule type" value="Genomic_DNA"/>
</dbReference>
<protein>
    <recommendedName>
        <fullName evidence="6">DUF1232 domain-containing protein</fullName>
    </recommendedName>
</protein>
<dbReference type="GO" id="GO:0012505">
    <property type="term" value="C:endomembrane system"/>
    <property type="evidence" value="ECO:0007669"/>
    <property type="project" value="UniProtKB-SubCell"/>
</dbReference>
<dbReference type="AlphaFoldDB" id="I0YU02"/>
<gene>
    <name evidence="7" type="ORF">COCSUDRAFT_56320</name>
</gene>
<evidence type="ECO:0000259" key="6">
    <source>
        <dbReference type="Pfam" id="PF06803"/>
    </source>
</evidence>
<feature type="domain" description="DUF1232" evidence="6">
    <location>
        <begin position="39"/>
        <end position="73"/>
    </location>
</feature>
<feature type="transmembrane region" description="Helical" evidence="5">
    <location>
        <begin position="140"/>
        <end position="161"/>
    </location>
</feature>
<evidence type="ECO:0000313" key="7">
    <source>
        <dbReference type="EMBL" id="EIE21871.1"/>
    </source>
</evidence>
<keyword evidence="3 5" id="KW-1133">Transmembrane helix</keyword>
<evidence type="ECO:0000256" key="3">
    <source>
        <dbReference type="ARBA" id="ARBA00022989"/>
    </source>
</evidence>
<dbReference type="GeneID" id="17039856"/>
<dbReference type="InterPro" id="IPR010652">
    <property type="entry name" value="DUF1232"/>
</dbReference>
<keyword evidence="2 5" id="KW-0812">Transmembrane</keyword>
<feature type="transmembrane region" description="Helical" evidence="5">
    <location>
        <begin position="59"/>
        <end position="84"/>
    </location>
</feature>
<comment type="subcellular location">
    <subcellularLocation>
        <location evidence="1">Endomembrane system</location>
        <topology evidence="1">Multi-pass membrane protein</topology>
    </subcellularLocation>
</comment>
<evidence type="ECO:0000313" key="8">
    <source>
        <dbReference type="Proteomes" id="UP000007264"/>
    </source>
</evidence>
<reference evidence="7 8" key="1">
    <citation type="journal article" date="2012" name="Genome Biol.">
        <title>The genome of the polar eukaryotic microalga coccomyxa subellipsoidea reveals traits of cold adaptation.</title>
        <authorList>
            <person name="Blanc G."/>
            <person name="Agarkova I."/>
            <person name="Grimwood J."/>
            <person name="Kuo A."/>
            <person name="Brueggeman A."/>
            <person name="Dunigan D."/>
            <person name="Gurnon J."/>
            <person name="Ladunga I."/>
            <person name="Lindquist E."/>
            <person name="Lucas S."/>
            <person name="Pangilinan J."/>
            <person name="Proschold T."/>
            <person name="Salamov A."/>
            <person name="Schmutz J."/>
            <person name="Weeks D."/>
            <person name="Yamada T."/>
            <person name="Claverie J.M."/>
            <person name="Grigoriev I."/>
            <person name="Van Etten J."/>
            <person name="Lomsadze A."/>
            <person name="Borodovsky M."/>
        </authorList>
    </citation>
    <scope>NUCLEOTIDE SEQUENCE [LARGE SCALE GENOMIC DNA]</scope>
    <source>
        <strain evidence="7 8">C-169</strain>
    </source>
</reference>
<feature type="transmembrane region" description="Helical" evidence="5">
    <location>
        <begin position="36"/>
        <end position="53"/>
    </location>
</feature>
<keyword evidence="4 5" id="KW-0472">Membrane</keyword>